<gene>
    <name evidence="2" type="ORF">CK820_G0002449</name>
</gene>
<dbReference type="InterPro" id="IPR013766">
    <property type="entry name" value="Thioredoxin_domain"/>
</dbReference>
<comment type="caution">
    <text evidence="2">The sequence shown here is derived from an EMBL/GenBank/DDBJ whole genome shotgun (WGS) entry which is preliminary data.</text>
</comment>
<dbReference type="SUPFAM" id="SSF52833">
    <property type="entry name" value="Thioredoxin-like"/>
    <property type="match status" value="1"/>
</dbReference>
<organism evidence="2 3">
    <name type="scientific">Pan troglodytes</name>
    <name type="common">Chimpanzee</name>
    <dbReference type="NCBI Taxonomy" id="9598"/>
    <lineage>
        <taxon>Eukaryota</taxon>
        <taxon>Metazoa</taxon>
        <taxon>Chordata</taxon>
        <taxon>Craniata</taxon>
        <taxon>Vertebrata</taxon>
        <taxon>Euteleostomi</taxon>
        <taxon>Mammalia</taxon>
        <taxon>Eutheria</taxon>
        <taxon>Euarchontoglires</taxon>
        <taxon>Primates</taxon>
        <taxon>Haplorrhini</taxon>
        <taxon>Catarrhini</taxon>
        <taxon>Hominidae</taxon>
        <taxon>Pan</taxon>
    </lineage>
</organism>
<dbReference type="InterPro" id="IPR040090">
    <property type="entry name" value="TXNDC16"/>
</dbReference>
<protein>
    <submittedName>
        <fullName evidence="2">TXNDC16 isoform 4</fullName>
    </submittedName>
</protein>
<dbReference type="PANTHER" id="PTHR22699:SF1">
    <property type="entry name" value="THIOREDOXIN DOMAIN-CONTAINING PROTEIN 16"/>
    <property type="match status" value="1"/>
</dbReference>
<evidence type="ECO:0000313" key="2">
    <source>
        <dbReference type="EMBL" id="PNI83401.1"/>
    </source>
</evidence>
<dbReference type="InterPro" id="IPR036249">
    <property type="entry name" value="Thioredoxin-like_sf"/>
</dbReference>
<dbReference type="AlphaFoldDB" id="A0A2J8PHB6"/>
<reference evidence="2 3" key="1">
    <citation type="submission" date="2017-12" db="EMBL/GenBank/DDBJ databases">
        <title>High-resolution comparative analysis of great ape genomes.</title>
        <authorList>
            <person name="Pollen A."/>
            <person name="Hastie A."/>
            <person name="Hormozdiari F."/>
            <person name="Dougherty M."/>
            <person name="Liu R."/>
            <person name="Chaisson M."/>
            <person name="Hoppe E."/>
            <person name="Hill C."/>
            <person name="Pang A."/>
            <person name="Hillier L."/>
            <person name="Baker C."/>
            <person name="Armstrong J."/>
            <person name="Shendure J."/>
            <person name="Paten B."/>
            <person name="Wilson R."/>
            <person name="Chao H."/>
            <person name="Schneider V."/>
            <person name="Ventura M."/>
            <person name="Kronenberg Z."/>
            <person name="Murali S."/>
            <person name="Gordon D."/>
            <person name="Cantsilieris S."/>
            <person name="Munson K."/>
            <person name="Nelson B."/>
            <person name="Raja A."/>
            <person name="Underwood J."/>
            <person name="Diekhans M."/>
            <person name="Fiddes I."/>
            <person name="Haussler D."/>
            <person name="Eichler E."/>
        </authorList>
    </citation>
    <scope>NUCLEOTIDE SEQUENCE [LARGE SCALE GENOMIC DNA]</scope>
    <source>
        <strain evidence="2">Yerkes chimp pedigree #C0471</strain>
    </source>
</reference>
<dbReference type="Pfam" id="PF00085">
    <property type="entry name" value="Thioredoxin"/>
    <property type="match status" value="1"/>
</dbReference>
<dbReference type="PANTHER" id="PTHR22699">
    <property type="entry name" value="THIOREDOXIN DOMAIN-CONTAINING PROTEIN 16"/>
    <property type="match status" value="1"/>
</dbReference>
<dbReference type="Proteomes" id="UP000236370">
    <property type="component" value="Unassembled WGS sequence"/>
</dbReference>
<name>A0A2J8PHB6_PANTR</name>
<proteinExistence type="predicted"/>
<dbReference type="Gene3D" id="3.40.30.10">
    <property type="entry name" value="Glutaredoxin"/>
    <property type="match status" value="1"/>
</dbReference>
<sequence length="106" mass="11992">TMLLTRINCADWSDVCTKQNVTEFPIVKMYKKGENPVSYAGMLGTEDLLKFIQLNRISYPVNIISIQEAEEYLSGELYKDLISYSSVSVLGLFSPTMKTGRKKVND</sequence>
<accession>A0A2J8PHB6</accession>
<evidence type="ECO:0000259" key="1">
    <source>
        <dbReference type="Pfam" id="PF00085"/>
    </source>
</evidence>
<feature type="domain" description="Thioredoxin" evidence="1">
    <location>
        <begin position="3"/>
        <end position="53"/>
    </location>
</feature>
<dbReference type="CDD" id="cd02961">
    <property type="entry name" value="PDI_a_family"/>
    <property type="match status" value="1"/>
</dbReference>
<dbReference type="EMBL" id="NBAG03000214">
    <property type="protein sequence ID" value="PNI83401.1"/>
    <property type="molecule type" value="Genomic_DNA"/>
</dbReference>
<feature type="non-terminal residue" evidence="2">
    <location>
        <position position="1"/>
    </location>
</feature>
<evidence type="ECO:0000313" key="3">
    <source>
        <dbReference type="Proteomes" id="UP000236370"/>
    </source>
</evidence>